<keyword evidence="9 14" id="KW-0805">Transcription regulation</keyword>
<evidence type="ECO:0000256" key="1">
    <source>
        <dbReference type="ARBA" id="ARBA00004496"/>
    </source>
</evidence>
<dbReference type="PROSITE" id="PS50110">
    <property type="entry name" value="RESPONSE_REGULATORY"/>
    <property type="match status" value="1"/>
</dbReference>
<dbReference type="NCBIfam" id="TIGR02875">
    <property type="entry name" value="spore_0_A"/>
    <property type="match status" value="1"/>
</dbReference>
<evidence type="ECO:0000256" key="3">
    <source>
        <dbReference type="ARBA" id="ARBA00022490"/>
    </source>
</evidence>
<dbReference type="GO" id="GO:0000156">
    <property type="term" value="F:phosphorelay response regulator activity"/>
    <property type="evidence" value="ECO:0007669"/>
    <property type="project" value="TreeGrafter"/>
</dbReference>
<feature type="domain" description="Response regulatory" evidence="17">
    <location>
        <begin position="2"/>
        <end position="120"/>
    </location>
</feature>
<dbReference type="PANTHER" id="PTHR48111:SF1">
    <property type="entry name" value="TWO-COMPONENT RESPONSE REGULATOR ORR33"/>
    <property type="match status" value="1"/>
</dbReference>
<dbReference type="InterPro" id="IPR012052">
    <property type="entry name" value="Spore_0_A"/>
</dbReference>
<dbReference type="InterPro" id="IPR011006">
    <property type="entry name" value="CheY-like_superfamily"/>
</dbReference>
<evidence type="ECO:0000256" key="16">
    <source>
        <dbReference type="PROSITE-ProRule" id="PRU00169"/>
    </source>
</evidence>
<gene>
    <name evidence="18" type="ORF">SAMN02745823_02627</name>
</gene>
<feature type="binding site" evidence="15">
    <location>
        <position position="53"/>
    </location>
    <ligand>
        <name>Ca(2+)</name>
        <dbReference type="ChEBI" id="CHEBI:29108"/>
    </ligand>
</feature>
<dbReference type="RefSeq" id="WP_073079750.1">
    <property type="nucleotide sequence ID" value="NZ_FQXV01000009.1"/>
</dbReference>
<dbReference type="Gene3D" id="1.10.10.10">
    <property type="entry name" value="Winged helix-like DNA-binding domain superfamily/Winged helix DNA-binding domain"/>
    <property type="match status" value="1"/>
</dbReference>
<comment type="subcellular location">
    <subcellularLocation>
        <location evidence="1 14">Cytoplasm</location>
    </subcellularLocation>
</comment>
<dbReference type="GO" id="GO:0005509">
    <property type="term" value="F:calcium ion binding"/>
    <property type="evidence" value="ECO:0007669"/>
    <property type="project" value="UniProtKB-UniRule"/>
</dbReference>
<dbReference type="SUPFAM" id="SSF52172">
    <property type="entry name" value="CheY-like"/>
    <property type="match status" value="1"/>
</dbReference>
<dbReference type="PIRSF" id="PIRSF002937">
    <property type="entry name" value="Res_reg_Spo0A"/>
    <property type="match status" value="1"/>
</dbReference>
<sequence>MRIAIVDDNISYLKIMRDYLSHIGEFEVIGTAENGFDACRMIETQEPDIVLMDIAMPRLGGLGVLEKLQSQPMKNRPQFIIVTALGQDKVSRIAVDLGADFFMIKPVDLDELVLNIKHLYSLKNFREIRNAQPEQSATDEEREERVRALLDYIGMPSHLKGYDYIVYAMAIILNDLTAINAMKKQVYSRVSCKYNTTPARVERVIRNAVELTWNRGKLDIIEKLFGFDESGVKTKPSNSEFFIKLAAEFMDKYELKKRS</sequence>
<protein>
    <recommendedName>
        <fullName evidence="2 14">Stage 0 sporulation protein A homolog</fullName>
    </recommendedName>
</protein>
<keyword evidence="10 14" id="KW-0238">DNA-binding</keyword>
<reference evidence="18 19" key="1">
    <citation type="submission" date="2016-11" db="EMBL/GenBank/DDBJ databases">
        <authorList>
            <person name="Jaros S."/>
            <person name="Januszkiewicz K."/>
            <person name="Wedrychowicz H."/>
        </authorList>
    </citation>
    <scope>NUCLEOTIDE SEQUENCE [LARGE SCALE GENOMIC DNA]</scope>
    <source>
        <strain evidence="18 19">DSM 10068</strain>
    </source>
</reference>
<evidence type="ECO:0000256" key="8">
    <source>
        <dbReference type="ARBA" id="ARBA00023012"/>
    </source>
</evidence>
<dbReference type="AlphaFoldDB" id="A0A1M5YLA8"/>
<keyword evidence="14 15" id="KW-0479">Metal-binding</keyword>
<keyword evidence="7 14" id="KW-0749">Sporulation</keyword>
<dbReference type="SUPFAM" id="SSF46894">
    <property type="entry name" value="C-terminal effector domain of the bipartite response regulators"/>
    <property type="match status" value="1"/>
</dbReference>
<evidence type="ECO:0000256" key="9">
    <source>
        <dbReference type="ARBA" id="ARBA00023015"/>
    </source>
</evidence>
<evidence type="ECO:0000313" key="18">
    <source>
        <dbReference type="EMBL" id="SHI12857.1"/>
    </source>
</evidence>
<evidence type="ECO:0000256" key="13">
    <source>
        <dbReference type="ARBA" id="ARBA00024867"/>
    </source>
</evidence>
<dbReference type="GO" id="GO:0032993">
    <property type="term" value="C:protein-DNA complex"/>
    <property type="evidence" value="ECO:0007669"/>
    <property type="project" value="TreeGrafter"/>
</dbReference>
<keyword evidence="4 14" id="KW-0678">Repressor</keyword>
<keyword evidence="5 16" id="KW-0597">Phosphoprotein</keyword>
<evidence type="ECO:0000256" key="5">
    <source>
        <dbReference type="ARBA" id="ARBA00022553"/>
    </source>
</evidence>
<evidence type="ECO:0000256" key="7">
    <source>
        <dbReference type="ARBA" id="ARBA00022969"/>
    </source>
</evidence>
<evidence type="ECO:0000313" key="19">
    <source>
        <dbReference type="Proteomes" id="UP000183995"/>
    </source>
</evidence>
<dbReference type="GO" id="GO:0000976">
    <property type="term" value="F:transcription cis-regulatory region binding"/>
    <property type="evidence" value="ECO:0007669"/>
    <property type="project" value="TreeGrafter"/>
</dbReference>
<dbReference type="GO" id="GO:0005829">
    <property type="term" value="C:cytosol"/>
    <property type="evidence" value="ECO:0007669"/>
    <property type="project" value="TreeGrafter"/>
</dbReference>
<evidence type="ECO:0000256" key="10">
    <source>
        <dbReference type="ARBA" id="ARBA00023125"/>
    </source>
</evidence>
<proteinExistence type="predicted"/>
<keyword evidence="3 14" id="KW-0963">Cytoplasm</keyword>
<keyword evidence="8 14" id="KW-0902">Two-component regulatory system</keyword>
<evidence type="ECO:0000256" key="12">
    <source>
        <dbReference type="ARBA" id="ARBA00023163"/>
    </source>
</evidence>
<comment type="function">
    <text evidence="13 14">May play the central regulatory role in sporulation. It may be an element of the effector pathway responsible for the activation of sporulation genes in response to nutritional stress. Spo0A may act in concert with spo0H (a sigma factor) to control the expression of some genes that are critical to the sporulation process.</text>
</comment>
<keyword evidence="11 14" id="KW-0010">Activator</keyword>
<keyword evidence="19" id="KW-1185">Reference proteome</keyword>
<dbReference type="InterPro" id="IPR016032">
    <property type="entry name" value="Sig_transdc_resp-reg_C-effctor"/>
</dbReference>
<dbReference type="InterPro" id="IPR036388">
    <property type="entry name" value="WH-like_DNA-bd_sf"/>
</dbReference>
<evidence type="ECO:0000256" key="6">
    <source>
        <dbReference type="ARBA" id="ARBA00022837"/>
    </source>
</evidence>
<dbReference type="Pfam" id="PF00072">
    <property type="entry name" value="Response_reg"/>
    <property type="match status" value="1"/>
</dbReference>
<dbReference type="InterPro" id="IPR014879">
    <property type="entry name" value="Spo0A_C"/>
</dbReference>
<dbReference type="STRING" id="1123282.SAMN02745823_02627"/>
<evidence type="ECO:0000256" key="11">
    <source>
        <dbReference type="ARBA" id="ARBA00023159"/>
    </source>
</evidence>
<organism evidence="18 19">
    <name type="scientific">Sporobacter termitidis DSM 10068</name>
    <dbReference type="NCBI Taxonomy" id="1123282"/>
    <lineage>
        <taxon>Bacteria</taxon>
        <taxon>Bacillati</taxon>
        <taxon>Bacillota</taxon>
        <taxon>Clostridia</taxon>
        <taxon>Eubacteriales</taxon>
        <taxon>Oscillospiraceae</taxon>
        <taxon>Sporobacter</taxon>
    </lineage>
</organism>
<feature type="binding site" evidence="15">
    <location>
        <position position="7"/>
    </location>
    <ligand>
        <name>Ca(2+)</name>
        <dbReference type="ChEBI" id="CHEBI:29108"/>
    </ligand>
</feature>
<evidence type="ECO:0000256" key="2">
    <source>
        <dbReference type="ARBA" id="ARBA00018672"/>
    </source>
</evidence>
<evidence type="ECO:0000256" key="4">
    <source>
        <dbReference type="ARBA" id="ARBA00022491"/>
    </source>
</evidence>
<dbReference type="GO" id="GO:0030435">
    <property type="term" value="P:sporulation resulting in formation of a cellular spore"/>
    <property type="evidence" value="ECO:0007669"/>
    <property type="project" value="UniProtKB-UniRule"/>
</dbReference>
<dbReference type="InterPro" id="IPR001789">
    <property type="entry name" value="Sig_transdc_resp-reg_receiver"/>
</dbReference>
<evidence type="ECO:0000256" key="14">
    <source>
        <dbReference type="PIRNR" id="PIRNR002937"/>
    </source>
</evidence>
<dbReference type="Proteomes" id="UP000183995">
    <property type="component" value="Unassembled WGS sequence"/>
</dbReference>
<accession>A0A1M5YLA8</accession>
<evidence type="ECO:0000259" key="17">
    <source>
        <dbReference type="PROSITE" id="PS50110"/>
    </source>
</evidence>
<dbReference type="SMART" id="SM00448">
    <property type="entry name" value="REC"/>
    <property type="match status" value="1"/>
</dbReference>
<dbReference type="GO" id="GO:0051606">
    <property type="term" value="P:detection of stimulus"/>
    <property type="evidence" value="ECO:0007669"/>
    <property type="project" value="UniProtKB-UniRule"/>
</dbReference>
<keyword evidence="6 14" id="KW-0106">Calcium</keyword>
<keyword evidence="12 14" id="KW-0804">Transcription</keyword>
<dbReference type="GO" id="GO:0042173">
    <property type="term" value="P:regulation of sporulation resulting in formation of a cellular spore"/>
    <property type="evidence" value="ECO:0007669"/>
    <property type="project" value="InterPro"/>
</dbReference>
<comment type="cofactor">
    <cofactor evidence="14 15">
        <name>Ca(2+)</name>
        <dbReference type="ChEBI" id="CHEBI:29108"/>
    </cofactor>
    <text evidence="14 15">Binds 1 Ca(2+) ion per subunit.</text>
</comment>
<name>A0A1M5YLA8_9FIRM</name>
<evidence type="ECO:0000256" key="15">
    <source>
        <dbReference type="PIRSR" id="PIRSR002937-1"/>
    </source>
</evidence>
<dbReference type="PANTHER" id="PTHR48111">
    <property type="entry name" value="REGULATOR OF RPOS"/>
    <property type="match status" value="1"/>
</dbReference>
<dbReference type="GO" id="GO:0003700">
    <property type="term" value="F:DNA-binding transcription factor activity"/>
    <property type="evidence" value="ECO:0007669"/>
    <property type="project" value="InterPro"/>
</dbReference>
<dbReference type="OrthoDB" id="9793299at2"/>
<feature type="modified residue" description="4-aspartylphosphate" evidence="16">
    <location>
        <position position="53"/>
    </location>
</feature>
<dbReference type="Gene3D" id="3.40.50.2300">
    <property type="match status" value="1"/>
</dbReference>
<feature type="binding site" evidence="15">
    <location>
        <position position="8"/>
    </location>
    <ligand>
        <name>Ca(2+)</name>
        <dbReference type="ChEBI" id="CHEBI:29108"/>
    </ligand>
</feature>
<dbReference type="Pfam" id="PF08769">
    <property type="entry name" value="Spo0A_C"/>
    <property type="match status" value="1"/>
</dbReference>
<dbReference type="EMBL" id="FQXV01000009">
    <property type="protein sequence ID" value="SHI12857.1"/>
    <property type="molecule type" value="Genomic_DNA"/>
</dbReference>
<dbReference type="InterPro" id="IPR039420">
    <property type="entry name" value="WalR-like"/>
</dbReference>